<evidence type="ECO:0000256" key="5">
    <source>
        <dbReference type="ARBA" id="ARBA00022692"/>
    </source>
</evidence>
<gene>
    <name evidence="10" type="ORF">EmuJ_000039900</name>
</gene>
<dbReference type="STRING" id="6211.A0A087VWV1"/>
<evidence type="ECO:0000256" key="8">
    <source>
        <dbReference type="ARBA" id="ARBA00023034"/>
    </source>
</evidence>
<evidence type="ECO:0000313" key="11">
    <source>
        <dbReference type="Proteomes" id="UP000017246"/>
    </source>
</evidence>
<accession>A0A087VWV1</accession>
<keyword evidence="9" id="KW-0472">Membrane</keyword>
<name>A0A087VWV1_ECHMU</name>
<keyword evidence="6" id="KW-0735">Signal-anchor</keyword>
<keyword evidence="11" id="KW-1185">Reference proteome</keyword>
<evidence type="ECO:0000256" key="4">
    <source>
        <dbReference type="ARBA" id="ARBA00022679"/>
    </source>
</evidence>
<evidence type="ECO:0000256" key="6">
    <source>
        <dbReference type="ARBA" id="ARBA00022968"/>
    </source>
</evidence>
<dbReference type="Proteomes" id="UP000017246">
    <property type="component" value="Unassembled WGS sequence"/>
</dbReference>
<dbReference type="PANTHER" id="PTHR11214:SF314">
    <property type="entry name" value="HEXOSYLTRANSFERASE"/>
    <property type="match status" value="1"/>
</dbReference>
<organism evidence="10 11">
    <name type="scientific">Echinococcus multilocularis</name>
    <name type="common">Fox tapeworm</name>
    <dbReference type="NCBI Taxonomy" id="6211"/>
    <lineage>
        <taxon>Eukaryota</taxon>
        <taxon>Metazoa</taxon>
        <taxon>Spiralia</taxon>
        <taxon>Lophotrochozoa</taxon>
        <taxon>Platyhelminthes</taxon>
        <taxon>Cestoda</taxon>
        <taxon>Eucestoda</taxon>
        <taxon>Cyclophyllidea</taxon>
        <taxon>Taeniidae</taxon>
        <taxon>Echinococcus</taxon>
    </lineage>
</organism>
<protein>
    <submittedName>
        <fullName evidence="10">Beta 13 n galactosyltransferase</fullName>
    </submittedName>
</protein>
<keyword evidence="7" id="KW-1133">Transmembrane helix</keyword>
<dbReference type="GO" id="GO:0000139">
    <property type="term" value="C:Golgi membrane"/>
    <property type="evidence" value="ECO:0007669"/>
    <property type="project" value="UniProtKB-SubCell"/>
</dbReference>
<dbReference type="eggNOG" id="KOG2287">
    <property type="taxonomic scope" value="Eukaryota"/>
</dbReference>
<dbReference type="EMBL" id="LN902846">
    <property type="protein sequence ID" value="CDI96694.2"/>
    <property type="molecule type" value="Genomic_DNA"/>
</dbReference>
<evidence type="ECO:0000313" key="10">
    <source>
        <dbReference type="EMBL" id="CDI96694.2"/>
    </source>
</evidence>
<keyword evidence="8" id="KW-0333">Golgi apparatus</keyword>
<proteinExistence type="inferred from homology"/>
<dbReference type="Pfam" id="PF01762">
    <property type="entry name" value="Galactosyl_T"/>
    <property type="match status" value="1"/>
</dbReference>
<sequence>MLRWCVGAGDSYRNKDAKWLVKEAKSTYFKPNAKHLKTTVSSCHDWMVGEASHGKTRRKANTATTLLRGVRQPRGMEVSSFVDRVCAHDVRPRFVLLIIGICIWVIGIRNYLKSNAADGWLTKPNSYSYCAWTDSIYVNPAGEYELHLCYESTYENVEYPPATSTIEESKIRVNGSRRRLRFEELASIPDAEWLVNFDRSVYYLYPQSIPIRDTLQSLISGKPVFQPPIFNPHLRFLQVPSNVCPPLTNAQASNGLSDESSHPSVVLVYKSAVYNFEVRRQLRDLYHLSHPSISIHLIFSIGLPRTLPGNVFQRDGFNVTLTNRAGKKLLAHSNFPSRSQKLLLKEMYEHDDLLVGDYEDTYYNLTLKLFHTFQWAARFCRPYKPIFVFLDDDYAVNINKLANFVRGLTPQLQDNLSYGYSMMENPVHRFNTPEHLGIYSVWSYRHVHDMALAMHFTKPMVIDDTWLAMVQYKLNLTFTKLKGMLLETMRLPKQLNCSDMFFAPLAVFKQRRCAL</sequence>
<dbReference type="InterPro" id="IPR002659">
    <property type="entry name" value="Glyco_trans_31"/>
</dbReference>
<evidence type="ECO:0000256" key="1">
    <source>
        <dbReference type="ARBA" id="ARBA00004323"/>
    </source>
</evidence>
<comment type="subcellular location">
    <subcellularLocation>
        <location evidence="1">Golgi apparatus membrane</location>
        <topology evidence="1">Single-pass type II membrane protein</topology>
    </subcellularLocation>
</comment>
<dbReference type="GO" id="GO:0006493">
    <property type="term" value="P:protein O-linked glycosylation"/>
    <property type="evidence" value="ECO:0007669"/>
    <property type="project" value="TreeGrafter"/>
</dbReference>
<keyword evidence="5" id="KW-0812">Transmembrane</keyword>
<keyword evidence="3 10" id="KW-0328">Glycosyltransferase</keyword>
<evidence type="ECO:0000256" key="7">
    <source>
        <dbReference type="ARBA" id="ARBA00022989"/>
    </source>
</evidence>
<evidence type="ECO:0000256" key="9">
    <source>
        <dbReference type="ARBA" id="ARBA00023136"/>
    </source>
</evidence>
<reference evidence="10" key="2">
    <citation type="submission" date="2015-11" db="EMBL/GenBank/DDBJ databases">
        <authorList>
            <person name="Zhang Y."/>
            <person name="Guo Z."/>
        </authorList>
    </citation>
    <scope>NUCLEOTIDE SEQUENCE</scope>
</reference>
<dbReference type="GO" id="GO:0016758">
    <property type="term" value="F:hexosyltransferase activity"/>
    <property type="evidence" value="ECO:0007669"/>
    <property type="project" value="InterPro"/>
</dbReference>
<dbReference type="AlphaFoldDB" id="A0A087VWV1"/>
<keyword evidence="4 10" id="KW-0808">Transferase</keyword>
<reference evidence="10" key="1">
    <citation type="journal article" date="2013" name="Nature">
        <title>The genomes of four tapeworm species reveal adaptations to parasitism.</title>
        <authorList>
            <person name="Tsai I.J."/>
            <person name="Zarowiecki M."/>
            <person name="Holroyd N."/>
            <person name="Garciarrubio A."/>
            <person name="Sanchez-Flores A."/>
            <person name="Brooks K.L."/>
            <person name="Tracey A."/>
            <person name="Bobes R.J."/>
            <person name="Fragoso G."/>
            <person name="Sciutto E."/>
            <person name="Aslett M."/>
            <person name="Beasley H."/>
            <person name="Bennett H.M."/>
            <person name="Cai J."/>
            <person name="Camicia F."/>
            <person name="Clark R."/>
            <person name="Cucher M."/>
            <person name="De Silva N."/>
            <person name="Day T.A."/>
            <person name="Deplazes P."/>
            <person name="Estrada K."/>
            <person name="Fernandez C."/>
            <person name="Holland P.W."/>
            <person name="Hou J."/>
            <person name="Hu S."/>
            <person name="Huckvale T."/>
            <person name="Hung S.S."/>
            <person name="Kamenetzky L."/>
            <person name="Keane J.A."/>
            <person name="Kiss F."/>
            <person name="Koziol U."/>
            <person name="Lambert O."/>
            <person name="Liu K."/>
            <person name="Luo X."/>
            <person name="Luo Y."/>
            <person name="Macchiaroli N."/>
            <person name="Nichol S."/>
            <person name="Paps J."/>
            <person name="Parkinson J."/>
            <person name="Pouchkina-Stantcheva N."/>
            <person name="Riddiford N."/>
            <person name="Rosenzvit M."/>
            <person name="Salinas G."/>
            <person name="Wasmuth J.D."/>
            <person name="Zamanian M."/>
            <person name="Zheng Y."/>
            <person name="Cai X."/>
            <person name="Soberon X."/>
            <person name="Olson P.D."/>
            <person name="Laclette J.P."/>
            <person name="Brehm K."/>
            <person name="Berriman M."/>
            <person name="Garciarrubio A."/>
            <person name="Bobes R.J."/>
            <person name="Fragoso G."/>
            <person name="Sanchez-Flores A."/>
            <person name="Estrada K."/>
            <person name="Cevallos M.A."/>
            <person name="Morett E."/>
            <person name="Gonzalez V."/>
            <person name="Portillo T."/>
            <person name="Ochoa-Leyva A."/>
            <person name="Jose M.V."/>
            <person name="Sciutto E."/>
            <person name="Landa A."/>
            <person name="Jimenez L."/>
            <person name="Valdes V."/>
            <person name="Carrero J.C."/>
            <person name="Larralde C."/>
            <person name="Morales-Montor J."/>
            <person name="Limon-Lason J."/>
            <person name="Soberon X."/>
            <person name="Laclette J.P."/>
        </authorList>
    </citation>
    <scope>NUCLEOTIDE SEQUENCE [LARGE SCALE GENOMIC DNA]</scope>
</reference>
<evidence type="ECO:0000256" key="3">
    <source>
        <dbReference type="ARBA" id="ARBA00022676"/>
    </source>
</evidence>
<comment type="similarity">
    <text evidence="2">Belongs to the glycosyltransferase 31 family.</text>
</comment>
<dbReference type="OMA" id="MFRESSP"/>
<dbReference type="OrthoDB" id="2139606at2759"/>
<dbReference type="PANTHER" id="PTHR11214">
    <property type="entry name" value="BETA-1,3-N-ACETYLGLUCOSAMINYLTRANSFERASE"/>
    <property type="match status" value="1"/>
</dbReference>
<evidence type="ECO:0000256" key="2">
    <source>
        <dbReference type="ARBA" id="ARBA00008661"/>
    </source>
</evidence>